<dbReference type="EC" id="2.7.11.1" evidence="1"/>
<keyword evidence="6" id="KW-0067">ATP-binding</keyword>
<dbReference type="Gene3D" id="3.30.200.20">
    <property type="entry name" value="Phosphorylase Kinase, domain 1"/>
    <property type="match status" value="1"/>
</dbReference>
<dbReference type="PANTHER" id="PTHR47634:SF9">
    <property type="entry name" value="PROTEIN KINASE DOMAIN-CONTAINING PROTEIN-RELATED"/>
    <property type="match status" value="1"/>
</dbReference>
<keyword evidence="3" id="KW-0808">Transferase</keyword>
<accession>A0A420XW78</accession>
<comment type="caution">
    <text evidence="11">The sequence shown here is derived from an EMBL/GenBank/DDBJ whole genome shotgun (WGS) entry which is preliminary data.</text>
</comment>
<dbReference type="GO" id="GO:0005524">
    <property type="term" value="F:ATP binding"/>
    <property type="evidence" value="ECO:0007669"/>
    <property type="project" value="UniProtKB-KW"/>
</dbReference>
<evidence type="ECO:0000313" key="11">
    <source>
        <dbReference type="EMBL" id="RKU39922.1"/>
    </source>
</evidence>
<dbReference type="STRING" id="177199.A0A420XW78"/>
<protein>
    <recommendedName>
        <fullName evidence="1">non-specific serine/threonine protein kinase</fullName>
        <ecNumber evidence="1">2.7.11.1</ecNumber>
    </recommendedName>
</protein>
<keyword evidence="12" id="KW-1185">Reference proteome</keyword>
<evidence type="ECO:0000256" key="9">
    <source>
        <dbReference type="SAM" id="MobiDB-lite"/>
    </source>
</evidence>
<dbReference type="Pfam" id="PF00069">
    <property type="entry name" value="Pkinase"/>
    <property type="match status" value="1"/>
</dbReference>
<reference evidence="11 12" key="1">
    <citation type="submission" date="2018-08" db="EMBL/GenBank/DDBJ databases">
        <title>Draft genome of the lignicolous fungus Coniochaeta pulveracea.</title>
        <authorList>
            <person name="Borstlap C.J."/>
            <person name="De Witt R.N."/>
            <person name="Botha A."/>
            <person name="Volschenk H."/>
        </authorList>
    </citation>
    <scope>NUCLEOTIDE SEQUENCE [LARGE SCALE GENOMIC DNA]</scope>
    <source>
        <strain evidence="11 12">CAB683</strain>
    </source>
</reference>
<comment type="catalytic activity">
    <reaction evidence="8">
        <text>L-seryl-[protein] + ATP = O-phospho-L-seryl-[protein] + ADP + H(+)</text>
        <dbReference type="Rhea" id="RHEA:17989"/>
        <dbReference type="Rhea" id="RHEA-COMP:9863"/>
        <dbReference type="Rhea" id="RHEA-COMP:11604"/>
        <dbReference type="ChEBI" id="CHEBI:15378"/>
        <dbReference type="ChEBI" id="CHEBI:29999"/>
        <dbReference type="ChEBI" id="CHEBI:30616"/>
        <dbReference type="ChEBI" id="CHEBI:83421"/>
        <dbReference type="ChEBI" id="CHEBI:456216"/>
        <dbReference type="EC" id="2.7.11.1"/>
    </reaction>
</comment>
<organism evidence="11 12">
    <name type="scientific">Coniochaeta pulveracea</name>
    <dbReference type="NCBI Taxonomy" id="177199"/>
    <lineage>
        <taxon>Eukaryota</taxon>
        <taxon>Fungi</taxon>
        <taxon>Dikarya</taxon>
        <taxon>Ascomycota</taxon>
        <taxon>Pezizomycotina</taxon>
        <taxon>Sordariomycetes</taxon>
        <taxon>Sordariomycetidae</taxon>
        <taxon>Coniochaetales</taxon>
        <taxon>Coniochaetaceae</taxon>
        <taxon>Coniochaeta</taxon>
    </lineage>
</organism>
<evidence type="ECO:0000256" key="5">
    <source>
        <dbReference type="ARBA" id="ARBA00022777"/>
    </source>
</evidence>
<keyword evidence="5" id="KW-0418">Kinase</keyword>
<dbReference type="GO" id="GO:0004674">
    <property type="term" value="F:protein serine/threonine kinase activity"/>
    <property type="evidence" value="ECO:0007669"/>
    <property type="project" value="UniProtKB-KW"/>
</dbReference>
<dbReference type="PROSITE" id="PS50011">
    <property type="entry name" value="PROTEIN_KINASE_DOM"/>
    <property type="match status" value="1"/>
</dbReference>
<name>A0A420XW78_9PEZI</name>
<dbReference type="InterPro" id="IPR011009">
    <property type="entry name" value="Kinase-like_dom_sf"/>
</dbReference>
<proteinExistence type="predicted"/>
<dbReference type="OrthoDB" id="5979581at2759"/>
<feature type="region of interest" description="Disordered" evidence="9">
    <location>
        <begin position="356"/>
        <end position="394"/>
    </location>
</feature>
<evidence type="ECO:0000256" key="6">
    <source>
        <dbReference type="ARBA" id="ARBA00022840"/>
    </source>
</evidence>
<dbReference type="InterPro" id="IPR000719">
    <property type="entry name" value="Prot_kinase_dom"/>
</dbReference>
<evidence type="ECO:0000256" key="7">
    <source>
        <dbReference type="ARBA" id="ARBA00047899"/>
    </source>
</evidence>
<dbReference type="Proteomes" id="UP000275385">
    <property type="component" value="Unassembled WGS sequence"/>
</dbReference>
<sequence>MSTSTKEGPTITNAGFKSYGYSNFECDVEDADRYRPGGFHPVIIGDALGPEGRYTVFHKLGFGGYGTVWFCRDTVLEKWKAIKLLAASESGPDNNDLKVMRMFNGVSRDELEHHRVCLPDSHFYEVGPNGKHLCLVLPVLAEPIIEAWSEFGGDEPDMLKQLCAQMCEAMQFLHKHDICHGDFRSRLAFPSNTPLRTCFCQIRQNCTPFDDDLVYGYVQSLEDILGPLPEPYRSAWFENGHASQHAAGRGLPLRDMQAAGDLVSMTPDQAERLKTERYEEHGYRDFLDMLLYTPTQFAWIPSHGNDLIWNEWQTSAEEAKLLLDLVQKVFTYDPAERLSVKQIMDHQWFEGVFKHGLEESQSPERSVEGSEKENADDGMDDSHGAKEDASVPPC</sequence>
<dbReference type="PANTHER" id="PTHR47634">
    <property type="entry name" value="PROTEIN KINASE DOMAIN-CONTAINING PROTEIN-RELATED"/>
    <property type="match status" value="1"/>
</dbReference>
<evidence type="ECO:0000256" key="4">
    <source>
        <dbReference type="ARBA" id="ARBA00022741"/>
    </source>
</evidence>
<dbReference type="Gene3D" id="1.10.510.10">
    <property type="entry name" value="Transferase(Phosphotransferase) domain 1"/>
    <property type="match status" value="2"/>
</dbReference>
<dbReference type="GO" id="GO:0000245">
    <property type="term" value="P:spliceosomal complex assembly"/>
    <property type="evidence" value="ECO:0007669"/>
    <property type="project" value="TreeGrafter"/>
</dbReference>
<evidence type="ECO:0000313" key="12">
    <source>
        <dbReference type="Proteomes" id="UP000275385"/>
    </source>
</evidence>
<feature type="domain" description="Protein kinase" evidence="10">
    <location>
        <begin position="54"/>
        <end position="349"/>
    </location>
</feature>
<dbReference type="SMART" id="SM00220">
    <property type="entry name" value="S_TKc"/>
    <property type="match status" value="1"/>
</dbReference>
<dbReference type="EMBL" id="QVQW01000132">
    <property type="protein sequence ID" value="RKU39922.1"/>
    <property type="molecule type" value="Genomic_DNA"/>
</dbReference>
<evidence type="ECO:0000259" key="10">
    <source>
        <dbReference type="PROSITE" id="PS50011"/>
    </source>
</evidence>
<evidence type="ECO:0000256" key="8">
    <source>
        <dbReference type="ARBA" id="ARBA00048679"/>
    </source>
</evidence>
<dbReference type="AlphaFoldDB" id="A0A420XW78"/>
<evidence type="ECO:0000256" key="1">
    <source>
        <dbReference type="ARBA" id="ARBA00012513"/>
    </source>
</evidence>
<gene>
    <name evidence="11" type="ORF">DL546_000899</name>
</gene>
<keyword evidence="2" id="KW-0723">Serine/threonine-protein kinase</keyword>
<dbReference type="InterPro" id="IPR051334">
    <property type="entry name" value="SRPK"/>
</dbReference>
<keyword evidence="4" id="KW-0547">Nucleotide-binding</keyword>
<dbReference type="SUPFAM" id="SSF56112">
    <property type="entry name" value="Protein kinase-like (PK-like)"/>
    <property type="match status" value="1"/>
</dbReference>
<evidence type="ECO:0000256" key="2">
    <source>
        <dbReference type="ARBA" id="ARBA00022527"/>
    </source>
</evidence>
<feature type="compositionally biased region" description="Basic and acidic residues" evidence="9">
    <location>
        <begin position="365"/>
        <end position="394"/>
    </location>
</feature>
<dbReference type="GO" id="GO:0050684">
    <property type="term" value="P:regulation of mRNA processing"/>
    <property type="evidence" value="ECO:0007669"/>
    <property type="project" value="TreeGrafter"/>
</dbReference>
<comment type="catalytic activity">
    <reaction evidence="7">
        <text>L-threonyl-[protein] + ATP = O-phospho-L-threonyl-[protein] + ADP + H(+)</text>
        <dbReference type="Rhea" id="RHEA:46608"/>
        <dbReference type="Rhea" id="RHEA-COMP:11060"/>
        <dbReference type="Rhea" id="RHEA-COMP:11605"/>
        <dbReference type="ChEBI" id="CHEBI:15378"/>
        <dbReference type="ChEBI" id="CHEBI:30013"/>
        <dbReference type="ChEBI" id="CHEBI:30616"/>
        <dbReference type="ChEBI" id="CHEBI:61977"/>
        <dbReference type="ChEBI" id="CHEBI:456216"/>
        <dbReference type="EC" id="2.7.11.1"/>
    </reaction>
</comment>
<evidence type="ECO:0000256" key="3">
    <source>
        <dbReference type="ARBA" id="ARBA00022679"/>
    </source>
</evidence>